<dbReference type="AlphaFoldDB" id="A0A6S6R423"/>
<sequence length="546" mass="63911">MKRKAGITIVVLSVLFMVFLTQGTANTVYAGTTREKEVTVTEIYLEYNYEYAILEELESKNYEAEDITIISHQFKEITLNILYRGEFKDSSAVGGSVEKEEYIDISLKGNYDSIESVIKAIEADIFKQRENLISIVAFGDDFVASKAVILVKYKYPEDFVIGEELGLPYTKADGSYELSPMTLYISRSRVSYAIEDGGEFFIPEDDYEFLIFNNGMYPLGENRIIDLNQRAYFNVEWKSFKKAGTIVGKIDKVEKNYYIADVIRRNRYTIGHQYYYKLSDIIEDWNGDNRELFEYDSKTKTLYFRKKPLAKDKLQKDEIYEFVKKAIKGCNTDKEKLKAIHDAIVTKYNVYEDIWYMDAFPKYVMRDNLYDAKHLMVDKEYKRNAFADLFKECCNRLLIPNNIIGDGEGLDWNRVYLGGKVYHVDTATDAVITHSTKDLKPYRRFFLKSAYEFMGTHYWEEEDYTPEKFSKNWKLIDRNNIKTTDDLRRAATYAAYLSKDGKKRTYTFKIKGSNVNTYCETYIYNYNFVSNINASYKKNVLTITFN</sequence>
<dbReference type="RefSeq" id="WP_184089092.1">
    <property type="nucleotide sequence ID" value="NZ_AP023367.1"/>
</dbReference>
<reference evidence="1 2" key="1">
    <citation type="journal article" date="2016" name="Int. J. Syst. Evol. Microbiol.">
        <title>Descriptions of Anaerotaenia torta gen. nov., sp. nov. and Anaerocolumna cellulosilytica gen. nov., sp. nov. isolated from a methanogenic reactor of cattle waste.</title>
        <authorList>
            <person name="Uek A."/>
            <person name="Ohtaki Y."/>
            <person name="Kaku N."/>
            <person name="Ueki K."/>
        </authorList>
    </citation>
    <scope>NUCLEOTIDE SEQUENCE [LARGE SCALE GENOMIC DNA]</scope>
    <source>
        <strain evidence="1 2">SN021</strain>
    </source>
</reference>
<evidence type="ECO:0000313" key="2">
    <source>
        <dbReference type="Proteomes" id="UP000515561"/>
    </source>
</evidence>
<proteinExistence type="predicted"/>
<dbReference type="KEGG" id="acel:acsn021_23760"/>
<protein>
    <submittedName>
        <fullName evidence="1">Uncharacterized protein</fullName>
    </submittedName>
</protein>
<name>A0A6S6R423_9FIRM</name>
<accession>A0A6S6R423</accession>
<evidence type="ECO:0000313" key="1">
    <source>
        <dbReference type="EMBL" id="BCJ94807.1"/>
    </source>
</evidence>
<dbReference type="EMBL" id="AP023367">
    <property type="protein sequence ID" value="BCJ94807.1"/>
    <property type="molecule type" value="Genomic_DNA"/>
</dbReference>
<gene>
    <name evidence="1" type="ORF">acsn021_23760</name>
</gene>
<dbReference type="Proteomes" id="UP000515561">
    <property type="component" value="Chromosome"/>
</dbReference>
<keyword evidence="2" id="KW-1185">Reference proteome</keyword>
<organism evidence="1 2">
    <name type="scientific">Anaerocolumna cellulosilytica</name>
    <dbReference type="NCBI Taxonomy" id="433286"/>
    <lineage>
        <taxon>Bacteria</taxon>
        <taxon>Bacillati</taxon>
        <taxon>Bacillota</taxon>
        <taxon>Clostridia</taxon>
        <taxon>Lachnospirales</taxon>
        <taxon>Lachnospiraceae</taxon>
        <taxon>Anaerocolumna</taxon>
    </lineage>
</organism>